<dbReference type="SUPFAM" id="SSF49764">
    <property type="entry name" value="HSP20-like chaperones"/>
    <property type="match status" value="1"/>
</dbReference>
<dbReference type="Gene3D" id="2.60.40.790">
    <property type="match status" value="1"/>
</dbReference>
<dbReference type="EMBL" id="MU004237">
    <property type="protein sequence ID" value="KAF2667739.1"/>
    <property type="molecule type" value="Genomic_DNA"/>
</dbReference>
<sequence length="210" mass="23207">MASSVHPEVLWAQRSSTSDPEKNYVYLTITAPDVPKSDLKLDIEGAKLSFSGKSKTKGLTYAIDIEFFDEVDPAESKINHTDKNIEMVLRKKDLKEEFWPRLLKDKAKVHWLKTDFDKWVDEDEQDPEQDEDYMQKAGGLGGDGGFEGIDFSKFGAGPGGPGGMPGMEGMEGLEGMGDEEDEDDDDDDEMPALEGEETAGKAHPGIEEVE</sequence>
<evidence type="ECO:0000259" key="3">
    <source>
        <dbReference type="PROSITE" id="PS51203"/>
    </source>
</evidence>
<organism evidence="4 5">
    <name type="scientific">Microthyrium microscopicum</name>
    <dbReference type="NCBI Taxonomy" id="703497"/>
    <lineage>
        <taxon>Eukaryota</taxon>
        <taxon>Fungi</taxon>
        <taxon>Dikarya</taxon>
        <taxon>Ascomycota</taxon>
        <taxon>Pezizomycotina</taxon>
        <taxon>Dothideomycetes</taxon>
        <taxon>Dothideomycetes incertae sedis</taxon>
        <taxon>Microthyriales</taxon>
        <taxon>Microthyriaceae</taxon>
        <taxon>Microthyrium</taxon>
    </lineage>
</organism>
<dbReference type="Pfam" id="PF04969">
    <property type="entry name" value="CS"/>
    <property type="match status" value="1"/>
</dbReference>
<dbReference type="GO" id="GO:0006457">
    <property type="term" value="P:protein folding"/>
    <property type="evidence" value="ECO:0007669"/>
    <property type="project" value="TreeGrafter"/>
</dbReference>
<dbReference type="InterPro" id="IPR045250">
    <property type="entry name" value="p23-like"/>
</dbReference>
<proteinExistence type="inferred from homology"/>
<dbReference type="AlphaFoldDB" id="A0A6A6U668"/>
<dbReference type="InterPro" id="IPR008978">
    <property type="entry name" value="HSP20-like_chaperone"/>
</dbReference>
<keyword evidence="5" id="KW-1185">Reference proteome</keyword>
<reference evidence="4" key="1">
    <citation type="journal article" date="2020" name="Stud. Mycol.">
        <title>101 Dothideomycetes genomes: a test case for predicting lifestyles and emergence of pathogens.</title>
        <authorList>
            <person name="Haridas S."/>
            <person name="Albert R."/>
            <person name="Binder M."/>
            <person name="Bloem J."/>
            <person name="Labutti K."/>
            <person name="Salamov A."/>
            <person name="Andreopoulos B."/>
            <person name="Baker S."/>
            <person name="Barry K."/>
            <person name="Bills G."/>
            <person name="Bluhm B."/>
            <person name="Cannon C."/>
            <person name="Castanera R."/>
            <person name="Culley D."/>
            <person name="Daum C."/>
            <person name="Ezra D."/>
            <person name="Gonzalez J."/>
            <person name="Henrissat B."/>
            <person name="Kuo A."/>
            <person name="Liang C."/>
            <person name="Lipzen A."/>
            <person name="Lutzoni F."/>
            <person name="Magnuson J."/>
            <person name="Mondo S."/>
            <person name="Nolan M."/>
            <person name="Ohm R."/>
            <person name="Pangilinan J."/>
            <person name="Park H.-J."/>
            <person name="Ramirez L."/>
            <person name="Alfaro M."/>
            <person name="Sun H."/>
            <person name="Tritt A."/>
            <person name="Yoshinaga Y."/>
            <person name="Zwiers L.-H."/>
            <person name="Turgeon B."/>
            <person name="Goodwin S."/>
            <person name="Spatafora J."/>
            <person name="Crous P."/>
            <person name="Grigoriev I."/>
        </authorList>
    </citation>
    <scope>NUCLEOTIDE SEQUENCE</scope>
    <source>
        <strain evidence="4">CBS 115976</strain>
    </source>
</reference>
<feature type="region of interest" description="Disordered" evidence="2">
    <location>
        <begin position="121"/>
        <end position="210"/>
    </location>
</feature>
<dbReference type="PROSITE" id="PS51203">
    <property type="entry name" value="CS"/>
    <property type="match status" value="1"/>
</dbReference>
<dbReference type="PANTHER" id="PTHR22932:SF1">
    <property type="entry name" value="CO-CHAPERONE PROTEIN DAF-41"/>
    <property type="match status" value="1"/>
</dbReference>
<dbReference type="GO" id="GO:0005634">
    <property type="term" value="C:nucleus"/>
    <property type="evidence" value="ECO:0007669"/>
    <property type="project" value="TreeGrafter"/>
</dbReference>
<evidence type="ECO:0000313" key="4">
    <source>
        <dbReference type="EMBL" id="KAF2667739.1"/>
    </source>
</evidence>
<dbReference type="FunFam" id="2.60.40.790:FF:000013">
    <property type="entry name" value="Very-long-chain (3R)-3-hydroxyacyl-CoA dehydratase"/>
    <property type="match status" value="1"/>
</dbReference>
<evidence type="ECO:0000256" key="2">
    <source>
        <dbReference type="SAM" id="MobiDB-lite"/>
    </source>
</evidence>
<dbReference type="PANTHER" id="PTHR22932">
    <property type="entry name" value="TELOMERASE-BINDING PROTEIN P23 HSP90 CO-CHAPERONE"/>
    <property type="match status" value="1"/>
</dbReference>
<dbReference type="GO" id="GO:0051879">
    <property type="term" value="F:Hsp90 protein binding"/>
    <property type="evidence" value="ECO:0007669"/>
    <property type="project" value="InterPro"/>
</dbReference>
<protein>
    <submittedName>
        <fullName evidence="4">HSP20-like chaperone</fullName>
    </submittedName>
</protein>
<comment type="similarity">
    <text evidence="1">Belongs to the p23/wos2 family.</text>
</comment>
<feature type="domain" description="CS" evidence="3">
    <location>
        <begin position="4"/>
        <end position="103"/>
    </location>
</feature>
<gene>
    <name evidence="4" type="ORF">BT63DRAFT_457041</name>
</gene>
<dbReference type="GO" id="GO:0051131">
    <property type="term" value="P:chaperone-mediated protein complex assembly"/>
    <property type="evidence" value="ECO:0007669"/>
    <property type="project" value="TreeGrafter"/>
</dbReference>
<feature type="compositionally biased region" description="Gly residues" evidence="2">
    <location>
        <begin position="156"/>
        <end position="166"/>
    </location>
</feature>
<name>A0A6A6U668_9PEZI</name>
<dbReference type="GO" id="GO:0005829">
    <property type="term" value="C:cytosol"/>
    <property type="evidence" value="ECO:0007669"/>
    <property type="project" value="TreeGrafter"/>
</dbReference>
<dbReference type="Proteomes" id="UP000799302">
    <property type="component" value="Unassembled WGS sequence"/>
</dbReference>
<dbReference type="OrthoDB" id="1564555at2759"/>
<feature type="compositionally biased region" description="Acidic residues" evidence="2">
    <location>
        <begin position="121"/>
        <end position="132"/>
    </location>
</feature>
<evidence type="ECO:0000256" key="1">
    <source>
        <dbReference type="ARBA" id="ARBA00025733"/>
    </source>
</evidence>
<dbReference type="CDD" id="cd06465">
    <property type="entry name" value="p23_hB-ind1_like"/>
    <property type="match status" value="1"/>
</dbReference>
<dbReference type="GO" id="GO:0051087">
    <property type="term" value="F:protein-folding chaperone binding"/>
    <property type="evidence" value="ECO:0007669"/>
    <property type="project" value="TreeGrafter"/>
</dbReference>
<feature type="compositionally biased region" description="Gly residues" evidence="2">
    <location>
        <begin position="138"/>
        <end position="147"/>
    </location>
</feature>
<evidence type="ECO:0000313" key="5">
    <source>
        <dbReference type="Proteomes" id="UP000799302"/>
    </source>
</evidence>
<dbReference type="InterPro" id="IPR007052">
    <property type="entry name" value="CS_dom"/>
</dbReference>
<accession>A0A6A6U668</accession>
<feature type="compositionally biased region" description="Basic and acidic residues" evidence="2">
    <location>
        <begin position="198"/>
        <end position="210"/>
    </location>
</feature>
<feature type="compositionally biased region" description="Acidic residues" evidence="2">
    <location>
        <begin position="176"/>
        <end position="197"/>
    </location>
</feature>